<keyword evidence="5 6" id="KW-0949">S-adenosyl-L-methionine</keyword>
<keyword evidence="9" id="KW-1185">Reference proteome</keyword>
<evidence type="ECO:0000313" key="8">
    <source>
        <dbReference type="EMBL" id="QPC82267.1"/>
    </source>
</evidence>
<evidence type="ECO:0000256" key="7">
    <source>
        <dbReference type="SAM" id="MobiDB-lite"/>
    </source>
</evidence>
<accession>A0A7S8E8E7</accession>
<dbReference type="Pfam" id="PF02527">
    <property type="entry name" value="GidB"/>
    <property type="match status" value="1"/>
</dbReference>
<feature type="binding site" evidence="6">
    <location>
        <position position="75"/>
    </location>
    <ligand>
        <name>S-adenosyl-L-methionine</name>
        <dbReference type="ChEBI" id="CHEBI:59789"/>
    </ligand>
</feature>
<evidence type="ECO:0000256" key="5">
    <source>
        <dbReference type="ARBA" id="ARBA00022691"/>
    </source>
</evidence>
<evidence type="ECO:0000256" key="2">
    <source>
        <dbReference type="ARBA" id="ARBA00022552"/>
    </source>
</evidence>
<dbReference type="HAMAP" id="MF_00074">
    <property type="entry name" value="16SrRNA_methyltr_G"/>
    <property type="match status" value="1"/>
</dbReference>
<dbReference type="PIRSF" id="PIRSF003078">
    <property type="entry name" value="GidB"/>
    <property type="match status" value="1"/>
</dbReference>
<protein>
    <recommendedName>
        <fullName evidence="6">Ribosomal RNA small subunit methyltransferase G</fullName>
        <ecNumber evidence="6">2.1.1.-</ecNumber>
    </recommendedName>
    <alternativeName>
        <fullName evidence="6">16S rRNA 7-methylguanosine methyltransferase</fullName>
        <shortName evidence="6">16S rRNA m7G methyltransferase</shortName>
    </alternativeName>
</protein>
<dbReference type="CDD" id="cd02440">
    <property type="entry name" value="AdoMet_MTases"/>
    <property type="match status" value="1"/>
</dbReference>
<evidence type="ECO:0000256" key="4">
    <source>
        <dbReference type="ARBA" id="ARBA00022679"/>
    </source>
</evidence>
<comment type="similarity">
    <text evidence="6">Belongs to the methyltransferase superfamily. RNA methyltransferase RsmG family.</text>
</comment>
<comment type="subcellular location">
    <subcellularLocation>
        <location evidence="6">Cytoplasm</location>
    </subcellularLocation>
</comment>
<dbReference type="SUPFAM" id="SSF53335">
    <property type="entry name" value="S-adenosyl-L-methionine-dependent methyltransferases"/>
    <property type="match status" value="1"/>
</dbReference>
<keyword evidence="4 6" id="KW-0808">Transferase</keyword>
<evidence type="ECO:0000256" key="1">
    <source>
        <dbReference type="ARBA" id="ARBA00022490"/>
    </source>
</evidence>
<dbReference type="InterPro" id="IPR029063">
    <property type="entry name" value="SAM-dependent_MTases_sf"/>
</dbReference>
<dbReference type="GO" id="GO:0005829">
    <property type="term" value="C:cytosol"/>
    <property type="evidence" value="ECO:0007669"/>
    <property type="project" value="TreeGrafter"/>
</dbReference>
<dbReference type="PANTHER" id="PTHR31760:SF0">
    <property type="entry name" value="S-ADENOSYL-L-METHIONINE-DEPENDENT METHYLTRANSFERASES SUPERFAMILY PROTEIN"/>
    <property type="match status" value="1"/>
</dbReference>
<dbReference type="Proteomes" id="UP000594468">
    <property type="component" value="Chromosome"/>
</dbReference>
<dbReference type="KEGG" id="pmet:G4Y79_21700"/>
<evidence type="ECO:0000313" key="9">
    <source>
        <dbReference type="Proteomes" id="UP000594468"/>
    </source>
</evidence>
<keyword evidence="1 6" id="KW-0963">Cytoplasm</keyword>
<sequence length="237" mass="25827">MSLIEEAQSQFGLTLTPEQANQFDIYARELADWNTRMNLTAITEPDEVRVRHFLDSLSVVAVMGFDNGDKAVDVGTGAGFPGLPLAIAFPDIHVTLIDATAKKITFLEHIVAECGLTNVQTVHARAEDAGHDSAHRGQYDVVVARAVARLPSLLEYMLPLAKVGGFCIAMKGDSASEELEDSKRALFVLGGEAKPIADVPFPQIDRTHYLVTIEKTQKTPKPYPRKAGTPTRKPIGF</sequence>
<dbReference type="GO" id="GO:0070043">
    <property type="term" value="F:rRNA (guanine-N7-)-methyltransferase activity"/>
    <property type="evidence" value="ECO:0007669"/>
    <property type="project" value="UniProtKB-UniRule"/>
</dbReference>
<dbReference type="InterPro" id="IPR003682">
    <property type="entry name" value="rRNA_ssu_MeTfrase_G"/>
</dbReference>
<dbReference type="NCBIfam" id="TIGR00138">
    <property type="entry name" value="rsmG_gidB"/>
    <property type="match status" value="1"/>
</dbReference>
<keyword evidence="2 6" id="KW-0698">rRNA processing</keyword>
<feature type="binding site" evidence="6">
    <location>
        <begin position="126"/>
        <end position="127"/>
    </location>
    <ligand>
        <name>S-adenosyl-L-methionine</name>
        <dbReference type="ChEBI" id="CHEBI:59789"/>
    </ligand>
</feature>
<feature type="binding site" evidence="6">
    <location>
        <position position="145"/>
    </location>
    <ligand>
        <name>S-adenosyl-L-methionine</name>
        <dbReference type="ChEBI" id="CHEBI:59789"/>
    </ligand>
</feature>
<dbReference type="Gene3D" id="3.40.50.150">
    <property type="entry name" value="Vaccinia Virus protein VP39"/>
    <property type="match status" value="1"/>
</dbReference>
<name>A0A7S8E8E7_9CHLR</name>
<keyword evidence="3 6" id="KW-0489">Methyltransferase</keyword>
<proteinExistence type="inferred from homology"/>
<dbReference type="EC" id="2.1.1.-" evidence="6"/>
<dbReference type="FunFam" id="3.40.50.150:FF:000041">
    <property type="entry name" value="Ribosomal RNA small subunit methyltransferase G"/>
    <property type="match status" value="1"/>
</dbReference>
<dbReference type="EMBL" id="CP062983">
    <property type="protein sequence ID" value="QPC82267.1"/>
    <property type="molecule type" value="Genomic_DNA"/>
</dbReference>
<feature type="binding site" evidence="6">
    <location>
        <position position="80"/>
    </location>
    <ligand>
        <name>S-adenosyl-L-methionine</name>
        <dbReference type="ChEBI" id="CHEBI:59789"/>
    </ligand>
</feature>
<evidence type="ECO:0000256" key="3">
    <source>
        <dbReference type="ARBA" id="ARBA00022603"/>
    </source>
</evidence>
<dbReference type="RefSeq" id="WP_195170336.1">
    <property type="nucleotide sequence ID" value="NZ_CP062983.1"/>
</dbReference>
<comment type="function">
    <text evidence="6">Specifically methylates the N7 position of a guanine in 16S rRNA.</text>
</comment>
<dbReference type="PANTHER" id="PTHR31760">
    <property type="entry name" value="S-ADENOSYL-L-METHIONINE-DEPENDENT METHYLTRANSFERASES SUPERFAMILY PROTEIN"/>
    <property type="match status" value="1"/>
</dbReference>
<organism evidence="8 9">
    <name type="scientific">Phototrophicus methaneseepsis</name>
    <dbReference type="NCBI Taxonomy" id="2710758"/>
    <lineage>
        <taxon>Bacteria</taxon>
        <taxon>Bacillati</taxon>
        <taxon>Chloroflexota</taxon>
        <taxon>Candidatus Thermofontia</taxon>
        <taxon>Phototrophicales</taxon>
        <taxon>Phototrophicaceae</taxon>
        <taxon>Phototrophicus</taxon>
    </lineage>
</organism>
<feature type="binding site" evidence="6">
    <location>
        <begin position="98"/>
        <end position="100"/>
    </location>
    <ligand>
        <name>S-adenosyl-L-methionine</name>
        <dbReference type="ChEBI" id="CHEBI:59789"/>
    </ligand>
</feature>
<evidence type="ECO:0000256" key="6">
    <source>
        <dbReference type="HAMAP-Rule" id="MF_00074"/>
    </source>
</evidence>
<reference evidence="8 9" key="1">
    <citation type="submission" date="2020-02" db="EMBL/GenBank/DDBJ databases">
        <authorList>
            <person name="Zheng R.K."/>
            <person name="Sun C.M."/>
        </authorList>
    </citation>
    <scope>NUCLEOTIDE SEQUENCE [LARGE SCALE GENOMIC DNA]</scope>
    <source>
        <strain evidence="9">rifampicinis</strain>
    </source>
</reference>
<feature type="region of interest" description="Disordered" evidence="7">
    <location>
        <begin position="217"/>
        <end position="237"/>
    </location>
</feature>
<gene>
    <name evidence="6 8" type="primary">rsmG</name>
    <name evidence="8" type="ORF">G4Y79_21700</name>
</gene>
<dbReference type="AlphaFoldDB" id="A0A7S8E8E7"/>